<dbReference type="AlphaFoldDB" id="H2PMB8"/>
<evidence type="ECO:0000256" key="2">
    <source>
        <dbReference type="ARBA" id="ARBA00022859"/>
    </source>
</evidence>
<keyword evidence="8" id="KW-1185">Reference proteome</keyword>
<accession>H2PMB8</accession>
<dbReference type="FunFam" id="2.60.40.10:FF:001649">
    <property type="entry name" value="T cell receptor gamma, variable 3"/>
    <property type="match status" value="1"/>
</dbReference>
<reference evidence="7" key="2">
    <citation type="submission" date="2025-08" db="UniProtKB">
        <authorList>
            <consortium name="Ensembl"/>
        </authorList>
    </citation>
    <scope>IDENTIFICATION</scope>
</reference>
<dbReference type="Gene3D" id="2.60.40.10">
    <property type="entry name" value="Immunoglobulins"/>
    <property type="match status" value="1"/>
</dbReference>
<evidence type="ECO:0000256" key="5">
    <source>
        <dbReference type="ARBA" id="ARBA00023319"/>
    </source>
</evidence>
<evidence type="ECO:0000313" key="8">
    <source>
        <dbReference type="Proteomes" id="UP000001595"/>
    </source>
</evidence>
<dbReference type="GO" id="GO:0042101">
    <property type="term" value="C:T cell receptor complex"/>
    <property type="evidence" value="ECO:0007669"/>
    <property type="project" value="UniProtKB-KW"/>
</dbReference>
<dbReference type="eggNOG" id="ENOG502SQHK">
    <property type="taxonomic scope" value="Eukaryota"/>
</dbReference>
<name>H2PMB8_PONAB</name>
<dbReference type="HOGENOM" id="CLU_077975_7_0_1"/>
<dbReference type="InterPro" id="IPR036179">
    <property type="entry name" value="Ig-like_dom_sf"/>
</dbReference>
<reference evidence="7" key="3">
    <citation type="submission" date="2025-09" db="UniProtKB">
        <authorList>
            <consortium name="Ensembl"/>
        </authorList>
    </citation>
    <scope>IDENTIFICATION</scope>
</reference>
<proteinExistence type="predicted"/>
<dbReference type="SUPFAM" id="SSF48726">
    <property type="entry name" value="Immunoglobulin"/>
    <property type="match status" value="1"/>
</dbReference>
<dbReference type="InterPro" id="IPR051117">
    <property type="entry name" value="TRG_var/const_region"/>
</dbReference>
<keyword evidence="5" id="KW-0393">Immunoglobulin domain</keyword>
<evidence type="ECO:0000256" key="3">
    <source>
        <dbReference type="ARBA" id="ARBA00023130"/>
    </source>
</evidence>
<evidence type="ECO:0008006" key="9">
    <source>
        <dbReference type="Google" id="ProtNLM"/>
    </source>
</evidence>
<sequence length="206" mass="23083">LPLHVSLAHGNFSSLAIALGQLEQPEISISRPTNKSAHISWKASIQGFSGKIIHSHWQKPNQGLEYLLHVFLTISAQDRSGGKTKKLEVSKNAHTSTSTLKTNFLEKEDEVVYHCACWIRHRSVRVVKITYTETISESVPIHILLHVGNHRGLLGWVPSRSLPSLQLFWNVAGRHLRFCSLGVQNNIGDSWCPNRESFLVPSQGVR</sequence>
<organism evidence="7 8">
    <name type="scientific">Pongo abelii</name>
    <name type="common">Sumatran orangutan</name>
    <name type="synonym">Pongo pygmaeus abelii</name>
    <dbReference type="NCBI Taxonomy" id="9601"/>
    <lineage>
        <taxon>Eukaryota</taxon>
        <taxon>Metazoa</taxon>
        <taxon>Chordata</taxon>
        <taxon>Craniata</taxon>
        <taxon>Vertebrata</taxon>
        <taxon>Euteleostomi</taxon>
        <taxon>Mammalia</taxon>
        <taxon>Eutheria</taxon>
        <taxon>Euarchontoglires</taxon>
        <taxon>Primates</taxon>
        <taxon>Haplorrhini</taxon>
        <taxon>Catarrhini</taxon>
        <taxon>Hominidae</taxon>
        <taxon>Pongo</taxon>
    </lineage>
</organism>
<dbReference type="PANTHER" id="PTHR19256:SF40">
    <property type="entry name" value="NON-FUNCTIONAL T CELL RECEPTOR GAMMA VARIABLE 10-RELATED"/>
    <property type="match status" value="1"/>
</dbReference>
<dbReference type="GeneTree" id="ENSGT00940000153143"/>
<keyword evidence="6" id="KW-1279">T cell receptor</keyword>
<evidence type="ECO:0000256" key="6">
    <source>
        <dbReference type="ARBA" id="ARBA00043266"/>
    </source>
</evidence>
<evidence type="ECO:0000256" key="1">
    <source>
        <dbReference type="ARBA" id="ARBA00022729"/>
    </source>
</evidence>
<dbReference type="GO" id="GO:0002250">
    <property type="term" value="P:adaptive immune response"/>
    <property type="evidence" value="ECO:0007669"/>
    <property type="project" value="UniProtKB-KW"/>
</dbReference>
<dbReference type="InterPro" id="IPR013783">
    <property type="entry name" value="Ig-like_fold"/>
</dbReference>
<dbReference type="InParanoid" id="H2PMB8"/>
<evidence type="ECO:0000313" key="7">
    <source>
        <dbReference type="Ensembl" id="ENSPPYP00000019754.2"/>
    </source>
</evidence>
<evidence type="ECO:0000256" key="4">
    <source>
        <dbReference type="ARBA" id="ARBA00023170"/>
    </source>
</evidence>
<keyword evidence="2" id="KW-0391">Immunity</keyword>
<dbReference type="Proteomes" id="UP000001595">
    <property type="component" value="Chromosome 7"/>
</dbReference>
<keyword evidence="3" id="KW-1064">Adaptive immunity</keyword>
<reference evidence="7 8" key="1">
    <citation type="submission" date="2008-02" db="EMBL/GenBank/DDBJ databases">
        <title>A 6x draft sequence assembly of the Pongo pygmaeus abelii genome.</title>
        <authorList>
            <person name="Wilson R.K."/>
            <person name="Mardis E."/>
        </authorList>
    </citation>
    <scope>NUCLEOTIDE SEQUENCE [LARGE SCALE GENOMIC DNA]</scope>
</reference>
<protein>
    <recommendedName>
        <fullName evidence="9">Immunoglobulin V-set domain-containing protein</fullName>
    </recommendedName>
</protein>
<dbReference type="Ensembl" id="ENSPPYT00000020533.2">
    <property type="protein sequence ID" value="ENSPPYP00000019754.2"/>
    <property type="gene ID" value="ENSPPYG00000017625.2"/>
</dbReference>
<keyword evidence="1" id="KW-0732">Signal</keyword>
<dbReference type="PANTHER" id="PTHR19256">
    <property type="entry name" value="T-CELL RECEPTOR GAMMA CHAIN"/>
    <property type="match status" value="1"/>
</dbReference>
<keyword evidence="4" id="KW-0675">Receptor</keyword>